<dbReference type="EMBL" id="LAZR01055722">
    <property type="protein sequence ID" value="KKK75744.1"/>
    <property type="molecule type" value="Genomic_DNA"/>
</dbReference>
<accession>A0A0F9AB63</accession>
<gene>
    <name evidence="1" type="ORF">LCGC14_2870670</name>
</gene>
<sequence>MASVFLEENRLIASSFQSVVEQAFLAAGIKTNEAINCSPQIVNQKFYSRLIRNGDLGLGESYVEGWWDCAAIDELIEKLIRHRRRNAKPSI</sequence>
<comment type="caution">
    <text evidence="1">The sequence shown here is derived from an EMBL/GenBank/DDBJ whole genome shotgun (WGS) entry which is preliminary data.</text>
</comment>
<protein>
    <recommendedName>
        <fullName evidence="2">Cyclopropane-fatty-acyl-phospholipid synthase</fullName>
    </recommendedName>
</protein>
<organism evidence="1">
    <name type="scientific">marine sediment metagenome</name>
    <dbReference type="NCBI Taxonomy" id="412755"/>
    <lineage>
        <taxon>unclassified sequences</taxon>
        <taxon>metagenomes</taxon>
        <taxon>ecological metagenomes</taxon>
    </lineage>
</organism>
<evidence type="ECO:0000313" key="1">
    <source>
        <dbReference type="EMBL" id="KKK75744.1"/>
    </source>
</evidence>
<proteinExistence type="predicted"/>
<evidence type="ECO:0008006" key="2">
    <source>
        <dbReference type="Google" id="ProtNLM"/>
    </source>
</evidence>
<name>A0A0F9AB63_9ZZZZ</name>
<dbReference type="AlphaFoldDB" id="A0A0F9AB63"/>
<feature type="non-terminal residue" evidence="1">
    <location>
        <position position="91"/>
    </location>
</feature>
<reference evidence="1" key="1">
    <citation type="journal article" date="2015" name="Nature">
        <title>Complex archaea that bridge the gap between prokaryotes and eukaryotes.</title>
        <authorList>
            <person name="Spang A."/>
            <person name="Saw J.H."/>
            <person name="Jorgensen S.L."/>
            <person name="Zaremba-Niedzwiedzka K."/>
            <person name="Martijn J."/>
            <person name="Lind A.E."/>
            <person name="van Eijk R."/>
            <person name="Schleper C."/>
            <person name="Guy L."/>
            <person name="Ettema T.J."/>
        </authorList>
    </citation>
    <scope>NUCLEOTIDE SEQUENCE</scope>
</reference>